<feature type="transmembrane region" description="Helical" evidence="8">
    <location>
        <begin position="58"/>
        <end position="76"/>
    </location>
</feature>
<dbReference type="GO" id="GO:0009252">
    <property type="term" value="P:peptidoglycan biosynthetic process"/>
    <property type="evidence" value="ECO:0007669"/>
    <property type="project" value="UniProtKB-KW"/>
</dbReference>
<reference evidence="9" key="1">
    <citation type="submission" date="2016-10" db="EMBL/GenBank/DDBJ databases">
        <title>Sequence of Gallionella enrichment culture.</title>
        <authorList>
            <person name="Poehlein A."/>
            <person name="Muehling M."/>
            <person name="Daniel R."/>
        </authorList>
    </citation>
    <scope>NUCLEOTIDE SEQUENCE</scope>
</reference>
<evidence type="ECO:0000256" key="7">
    <source>
        <dbReference type="ARBA" id="ARBA00023136"/>
    </source>
</evidence>
<comment type="subcellular location">
    <subcellularLocation>
        <location evidence="1">Cell membrane</location>
        <topology evidence="1">Multi-pass membrane protein</topology>
    </subcellularLocation>
</comment>
<keyword evidence="3 8" id="KW-0812">Transmembrane</keyword>
<evidence type="ECO:0000256" key="1">
    <source>
        <dbReference type="ARBA" id="ARBA00004651"/>
    </source>
</evidence>
<dbReference type="EMBL" id="MLJW01006254">
    <property type="protein sequence ID" value="OIQ66938.1"/>
    <property type="molecule type" value="Genomic_DNA"/>
</dbReference>
<feature type="transmembrane region" description="Helical" evidence="8">
    <location>
        <begin position="25"/>
        <end position="46"/>
    </location>
</feature>
<evidence type="ECO:0000256" key="8">
    <source>
        <dbReference type="SAM" id="Phobius"/>
    </source>
</evidence>
<dbReference type="AlphaFoldDB" id="A0A1J5P6V3"/>
<dbReference type="GO" id="GO:0008360">
    <property type="term" value="P:regulation of cell shape"/>
    <property type="evidence" value="ECO:0007669"/>
    <property type="project" value="UniProtKB-KW"/>
</dbReference>
<keyword evidence="2" id="KW-1003">Cell membrane</keyword>
<evidence type="ECO:0000256" key="5">
    <source>
        <dbReference type="ARBA" id="ARBA00022984"/>
    </source>
</evidence>
<feature type="transmembrane region" description="Helical" evidence="8">
    <location>
        <begin position="96"/>
        <end position="119"/>
    </location>
</feature>
<dbReference type="GO" id="GO:0005886">
    <property type="term" value="C:plasma membrane"/>
    <property type="evidence" value="ECO:0007669"/>
    <property type="project" value="UniProtKB-SubCell"/>
</dbReference>
<accession>A0A1J5P6V3</accession>
<keyword evidence="5" id="KW-0573">Peptidoglycan synthesis</keyword>
<name>A0A1J5P6V3_9ZZZZ</name>
<evidence type="ECO:0000256" key="6">
    <source>
        <dbReference type="ARBA" id="ARBA00022989"/>
    </source>
</evidence>
<comment type="caution">
    <text evidence="9">The sequence shown here is derived from an EMBL/GenBank/DDBJ whole genome shotgun (WGS) entry which is preliminary data.</text>
</comment>
<keyword evidence="4" id="KW-0133">Cell shape</keyword>
<gene>
    <name evidence="9" type="primary">murJ_16</name>
    <name evidence="9" type="ORF">GALL_514880</name>
</gene>
<proteinExistence type="predicted"/>
<evidence type="ECO:0000256" key="4">
    <source>
        <dbReference type="ARBA" id="ARBA00022960"/>
    </source>
</evidence>
<evidence type="ECO:0000313" key="9">
    <source>
        <dbReference type="EMBL" id="OIQ66938.1"/>
    </source>
</evidence>
<protein>
    <submittedName>
        <fullName evidence="9">Putative peptidoglycan biosynthesis protein MurJ</fullName>
    </submittedName>
</protein>
<organism evidence="9">
    <name type="scientific">mine drainage metagenome</name>
    <dbReference type="NCBI Taxonomy" id="410659"/>
    <lineage>
        <taxon>unclassified sequences</taxon>
        <taxon>metagenomes</taxon>
        <taxon>ecological metagenomes</taxon>
    </lineage>
</organism>
<dbReference type="InterPro" id="IPR004268">
    <property type="entry name" value="MurJ"/>
</dbReference>
<keyword evidence="7 8" id="KW-0472">Membrane</keyword>
<evidence type="ECO:0000256" key="2">
    <source>
        <dbReference type="ARBA" id="ARBA00022475"/>
    </source>
</evidence>
<dbReference type="Pfam" id="PF03023">
    <property type="entry name" value="MurJ"/>
    <property type="match status" value="1"/>
</dbReference>
<keyword evidence="6 8" id="KW-1133">Transmembrane helix</keyword>
<sequence>MRVAIGVLVLTQLLNLVLVPVFAHAGLTLSIGIGAMVNASWLLLGLIQRGTYRPEAGWIRLLLQVLFGCVLLAFFLAWANGHFDWIALRAHRLERIWLIALVLSSSAAIYFAAISVTGLKLRQLLQR</sequence>
<evidence type="ECO:0000256" key="3">
    <source>
        <dbReference type="ARBA" id="ARBA00022692"/>
    </source>
</evidence>